<dbReference type="SUPFAM" id="SSF55874">
    <property type="entry name" value="ATPase domain of HSP90 chaperone/DNA topoisomerase II/histidine kinase"/>
    <property type="match status" value="1"/>
</dbReference>
<dbReference type="InterPro" id="IPR004358">
    <property type="entry name" value="Sig_transdc_His_kin-like_C"/>
</dbReference>
<gene>
    <name evidence="5" type="ORF">MKP09_00220</name>
</gene>
<dbReference type="SMART" id="SM00388">
    <property type="entry name" value="HisKA"/>
    <property type="match status" value="1"/>
</dbReference>
<organism evidence="5 6">
    <name type="scientific">Niabella ginsengisoli</name>
    <dbReference type="NCBI Taxonomy" id="522298"/>
    <lineage>
        <taxon>Bacteria</taxon>
        <taxon>Pseudomonadati</taxon>
        <taxon>Bacteroidota</taxon>
        <taxon>Chitinophagia</taxon>
        <taxon>Chitinophagales</taxon>
        <taxon>Chitinophagaceae</taxon>
        <taxon>Niabella</taxon>
    </lineage>
</organism>
<evidence type="ECO:0000313" key="5">
    <source>
        <dbReference type="EMBL" id="MCH5596458.1"/>
    </source>
</evidence>
<dbReference type="PROSITE" id="PS50109">
    <property type="entry name" value="HIS_KIN"/>
    <property type="match status" value="1"/>
</dbReference>
<evidence type="ECO:0000313" key="6">
    <source>
        <dbReference type="Proteomes" id="UP001202248"/>
    </source>
</evidence>
<sequence>MAFEKEKEHYEDKIDFFTNVAHEIKTPLTLIKGPMENIMDEVPESSPITKNLQLMSRNADRLMHLANQILDFRKIEMNGFHLNFDRINISELLNDIYLRFKPIAAHNILSYEISCESDIFAQADEEALNKIFNNLIDNAVKYAQSFVTITLTLSEDQDHYKITFANDGFVIPEEDREKIFDSFYRIKDTSGQSGTGIGLALSRTLAEMHNGKLYIDPMQNDKNVFVLLLPLMPKN</sequence>
<evidence type="ECO:0000256" key="1">
    <source>
        <dbReference type="ARBA" id="ARBA00000085"/>
    </source>
</evidence>
<keyword evidence="6" id="KW-1185">Reference proteome</keyword>
<dbReference type="PRINTS" id="PR00344">
    <property type="entry name" value="BCTRLSENSOR"/>
</dbReference>
<dbReference type="Gene3D" id="3.30.565.10">
    <property type="entry name" value="Histidine kinase-like ATPase, C-terminal domain"/>
    <property type="match status" value="1"/>
</dbReference>
<dbReference type="SUPFAM" id="SSF47384">
    <property type="entry name" value="Homodimeric domain of signal transducing histidine kinase"/>
    <property type="match status" value="1"/>
</dbReference>
<dbReference type="PANTHER" id="PTHR43547">
    <property type="entry name" value="TWO-COMPONENT HISTIDINE KINASE"/>
    <property type="match status" value="1"/>
</dbReference>
<accession>A0ABS9SDP2</accession>
<dbReference type="InterPro" id="IPR005467">
    <property type="entry name" value="His_kinase_dom"/>
</dbReference>
<keyword evidence="3" id="KW-0597">Phosphoprotein</keyword>
<evidence type="ECO:0000256" key="3">
    <source>
        <dbReference type="ARBA" id="ARBA00022553"/>
    </source>
</evidence>
<dbReference type="InterPro" id="IPR003594">
    <property type="entry name" value="HATPase_dom"/>
</dbReference>
<dbReference type="Pfam" id="PF02518">
    <property type="entry name" value="HATPase_c"/>
    <property type="match status" value="1"/>
</dbReference>
<dbReference type="PANTHER" id="PTHR43547:SF2">
    <property type="entry name" value="HYBRID SIGNAL TRANSDUCTION HISTIDINE KINASE C"/>
    <property type="match status" value="1"/>
</dbReference>
<dbReference type="Gene3D" id="1.10.287.130">
    <property type="match status" value="1"/>
</dbReference>
<comment type="caution">
    <text evidence="5">The sequence shown here is derived from an EMBL/GenBank/DDBJ whole genome shotgun (WGS) entry which is preliminary data.</text>
</comment>
<dbReference type="InterPro" id="IPR036097">
    <property type="entry name" value="HisK_dim/P_sf"/>
</dbReference>
<dbReference type="InterPro" id="IPR036890">
    <property type="entry name" value="HATPase_C_sf"/>
</dbReference>
<feature type="domain" description="Histidine kinase" evidence="4">
    <location>
        <begin position="19"/>
        <end position="233"/>
    </location>
</feature>
<dbReference type="EC" id="2.7.13.3" evidence="2"/>
<dbReference type="CDD" id="cd00082">
    <property type="entry name" value="HisKA"/>
    <property type="match status" value="1"/>
</dbReference>
<dbReference type="SMART" id="SM00387">
    <property type="entry name" value="HATPase_c"/>
    <property type="match status" value="1"/>
</dbReference>
<keyword evidence="5" id="KW-0418">Kinase</keyword>
<evidence type="ECO:0000259" key="4">
    <source>
        <dbReference type="PROSITE" id="PS50109"/>
    </source>
</evidence>
<dbReference type="InterPro" id="IPR003661">
    <property type="entry name" value="HisK_dim/P_dom"/>
</dbReference>
<dbReference type="Proteomes" id="UP001202248">
    <property type="component" value="Unassembled WGS sequence"/>
</dbReference>
<name>A0ABS9SDP2_9BACT</name>
<keyword evidence="5" id="KW-0808">Transferase</keyword>
<comment type="catalytic activity">
    <reaction evidence="1">
        <text>ATP + protein L-histidine = ADP + protein N-phospho-L-histidine.</text>
        <dbReference type="EC" id="2.7.13.3"/>
    </reaction>
</comment>
<evidence type="ECO:0000256" key="2">
    <source>
        <dbReference type="ARBA" id="ARBA00012438"/>
    </source>
</evidence>
<dbReference type="RefSeq" id="WP_240825272.1">
    <property type="nucleotide sequence ID" value="NZ_JAKWBL010000001.1"/>
</dbReference>
<protein>
    <recommendedName>
        <fullName evidence="2">histidine kinase</fullName>
        <ecNumber evidence="2">2.7.13.3</ecNumber>
    </recommendedName>
</protein>
<dbReference type="CDD" id="cd00075">
    <property type="entry name" value="HATPase"/>
    <property type="match status" value="1"/>
</dbReference>
<dbReference type="GO" id="GO:0016301">
    <property type="term" value="F:kinase activity"/>
    <property type="evidence" value="ECO:0007669"/>
    <property type="project" value="UniProtKB-KW"/>
</dbReference>
<dbReference type="EMBL" id="JAKWBL010000001">
    <property type="protein sequence ID" value="MCH5596458.1"/>
    <property type="molecule type" value="Genomic_DNA"/>
</dbReference>
<dbReference type="Pfam" id="PF00512">
    <property type="entry name" value="HisKA"/>
    <property type="match status" value="1"/>
</dbReference>
<proteinExistence type="predicted"/>
<reference evidence="5 6" key="1">
    <citation type="submission" date="2022-02" db="EMBL/GenBank/DDBJ databases">
        <authorList>
            <person name="Min J."/>
        </authorList>
    </citation>
    <scope>NUCLEOTIDE SEQUENCE [LARGE SCALE GENOMIC DNA]</scope>
    <source>
        <strain evidence="5 6">GR10-1</strain>
    </source>
</reference>